<protein>
    <recommendedName>
        <fullName evidence="12">EndoU domain-containing protein</fullName>
    </recommendedName>
</protein>
<dbReference type="Pfam" id="PF09412">
    <property type="entry name" value="XendoU"/>
    <property type="match status" value="1"/>
</dbReference>
<keyword evidence="6" id="KW-0255">Endonuclease</keyword>
<dbReference type="GO" id="GO:0003723">
    <property type="term" value="F:RNA binding"/>
    <property type="evidence" value="ECO:0007669"/>
    <property type="project" value="UniProtKB-KW"/>
</dbReference>
<evidence type="ECO:0000256" key="1">
    <source>
        <dbReference type="ARBA" id="ARBA00001936"/>
    </source>
</evidence>
<evidence type="ECO:0000256" key="9">
    <source>
        <dbReference type="ARBA" id="ARBA00023211"/>
    </source>
</evidence>
<keyword evidence="8" id="KW-0694">RNA-binding</keyword>
<evidence type="ECO:0000256" key="4">
    <source>
        <dbReference type="ARBA" id="ARBA00022722"/>
    </source>
</evidence>
<evidence type="ECO:0000256" key="6">
    <source>
        <dbReference type="ARBA" id="ARBA00022759"/>
    </source>
</evidence>
<feature type="compositionally biased region" description="Low complexity" evidence="11">
    <location>
        <begin position="1"/>
        <end position="33"/>
    </location>
</feature>
<feature type="region of interest" description="Disordered" evidence="11">
    <location>
        <begin position="1"/>
        <end position="43"/>
    </location>
</feature>
<dbReference type="GO" id="GO:0016829">
    <property type="term" value="F:lyase activity"/>
    <property type="evidence" value="ECO:0007669"/>
    <property type="project" value="UniProtKB-KW"/>
</dbReference>
<evidence type="ECO:0000256" key="8">
    <source>
        <dbReference type="ARBA" id="ARBA00022884"/>
    </source>
</evidence>
<dbReference type="GO" id="GO:0046872">
    <property type="term" value="F:metal ion binding"/>
    <property type="evidence" value="ECO:0007669"/>
    <property type="project" value="UniProtKB-KW"/>
</dbReference>
<dbReference type="InterPro" id="IPR037227">
    <property type="entry name" value="EndoU-like"/>
</dbReference>
<evidence type="ECO:0000259" key="12">
    <source>
        <dbReference type="PROSITE" id="PS51959"/>
    </source>
</evidence>
<dbReference type="GO" id="GO:0016787">
    <property type="term" value="F:hydrolase activity"/>
    <property type="evidence" value="ECO:0007669"/>
    <property type="project" value="UniProtKB-KW"/>
</dbReference>
<evidence type="ECO:0000256" key="5">
    <source>
        <dbReference type="ARBA" id="ARBA00022723"/>
    </source>
</evidence>
<dbReference type="VEuPathDB" id="FungiDB:AMAG_12146"/>
<comment type="similarity">
    <text evidence="2">Belongs to the ENDOU family.</text>
</comment>
<gene>
    <name evidence="13" type="ORF">AMAG_12146</name>
</gene>
<comment type="subunit">
    <text evidence="3">Monomer.</text>
</comment>
<dbReference type="PROSITE" id="PS51959">
    <property type="entry name" value="ENDOU"/>
    <property type="match status" value="1"/>
</dbReference>
<dbReference type="Proteomes" id="UP000054350">
    <property type="component" value="Unassembled WGS sequence"/>
</dbReference>
<name>A0A0L0SX65_ALLM3</name>
<sequence>MTWPQQQQQQQQQQYQQQQYQQQYQQQQYQQQQFPPLGATSAPPAKPAVMSYAAMAAAPPVQHANPSYHGVAPAAASMGYQQTPSRPVGNVNTNVQLSDFIGDLWDADENRFVPGRDFVLDIQSGKSVGDSFDAAAHPLFQHVDKQKFLSIPTFAAFYALLDNYVDQTGIAEQVTKQERQEEFTFLEAVMKTRVGQMAFEFAKAKQWFNGSVEQWRAFLHKLWFTLHKRETHGDTSPFEHIFVGEIRGGQVIGFHNWITIFLAESKRILDYQGYIWPRRRHSAQPTNDTHLLKLQFLYRGKRKPLSTSLIGVSPEFELMLYTLSYLSGKGKVNCVLDDSDCGVIVHINGQGANRMIGSAYIEMSD</sequence>
<dbReference type="eggNOG" id="KOG2849">
    <property type="taxonomic scope" value="Eukaryota"/>
</dbReference>
<reference evidence="14" key="2">
    <citation type="submission" date="2009-11" db="EMBL/GenBank/DDBJ databases">
        <title>The Genome Sequence of Allomyces macrogynus strain ATCC 38327.</title>
        <authorList>
            <consortium name="The Broad Institute Genome Sequencing Platform"/>
            <person name="Russ C."/>
            <person name="Cuomo C."/>
            <person name="Shea T."/>
            <person name="Young S.K."/>
            <person name="Zeng Q."/>
            <person name="Koehrsen M."/>
            <person name="Haas B."/>
            <person name="Borodovsky M."/>
            <person name="Guigo R."/>
            <person name="Alvarado L."/>
            <person name="Berlin A."/>
            <person name="Borenstein D."/>
            <person name="Chen Z."/>
            <person name="Engels R."/>
            <person name="Freedman E."/>
            <person name="Gellesch M."/>
            <person name="Goldberg J."/>
            <person name="Griggs A."/>
            <person name="Gujja S."/>
            <person name="Heiman D."/>
            <person name="Hepburn T."/>
            <person name="Howarth C."/>
            <person name="Jen D."/>
            <person name="Larson L."/>
            <person name="Lewis B."/>
            <person name="Mehta T."/>
            <person name="Park D."/>
            <person name="Pearson M."/>
            <person name="Roberts A."/>
            <person name="Saif S."/>
            <person name="Shenoy N."/>
            <person name="Sisk P."/>
            <person name="Stolte C."/>
            <person name="Sykes S."/>
            <person name="Walk T."/>
            <person name="White J."/>
            <person name="Yandava C."/>
            <person name="Burger G."/>
            <person name="Gray M.W."/>
            <person name="Holland P.W.H."/>
            <person name="King N."/>
            <person name="Lang F.B.F."/>
            <person name="Roger A.J."/>
            <person name="Ruiz-Trillo I."/>
            <person name="Lander E."/>
            <person name="Nusbaum C."/>
        </authorList>
    </citation>
    <scope>NUCLEOTIDE SEQUENCE [LARGE SCALE GENOMIC DNA]</scope>
    <source>
        <strain evidence="14">ATCC 38327</strain>
    </source>
</reference>
<evidence type="ECO:0000313" key="13">
    <source>
        <dbReference type="EMBL" id="KNE67071.1"/>
    </source>
</evidence>
<accession>A0A0L0SX65</accession>
<dbReference type="SUPFAM" id="SSF142877">
    <property type="entry name" value="EndoU-like"/>
    <property type="match status" value="1"/>
</dbReference>
<dbReference type="InterPro" id="IPR018998">
    <property type="entry name" value="EndoU_C"/>
</dbReference>
<dbReference type="InterPro" id="IPR039787">
    <property type="entry name" value="ENDOU"/>
</dbReference>
<evidence type="ECO:0000256" key="3">
    <source>
        <dbReference type="ARBA" id="ARBA00011245"/>
    </source>
</evidence>
<keyword evidence="10" id="KW-0456">Lyase</keyword>
<dbReference type="OMA" id="NWLYFAD"/>
<keyword evidence="7" id="KW-0378">Hydrolase</keyword>
<evidence type="ECO:0000256" key="10">
    <source>
        <dbReference type="ARBA" id="ARBA00023239"/>
    </source>
</evidence>
<dbReference type="EMBL" id="GG745352">
    <property type="protein sequence ID" value="KNE67071.1"/>
    <property type="molecule type" value="Genomic_DNA"/>
</dbReference>
<evidence type="ECO:0000313" key="14">
    <source>
        <dbReference type="Proteomes" id="UP000054350"/>
    </source>
</evidence>
<evidence type="ECO:0000256" key="11">
    <source>
        <dbReference type="SAM" id="MobiDB-lite"/>
    </source>
</evidence>
<dbReference type="CDD" id="cd21159">
    <property type="entry name" value="XendoU"/>
    <property type="match status" value="1"/>
</dbReference>
<keyword evidence="14" id="KW-1185">Reference proteome</keyword>
<feature type="domain" description="EndoU" evidence="12">
    <location>
        <begin position="93"/>
        <end position="365"/>
    </location>
</feature>
<dbReference type="PANTHER" id="PTHR12439:SF11">
    <property type="entry name" value="URIDYLATE-SPECIFIC ENDORIBONUCLEASE"/>
    <property type="match status" value="1"/>
</dbReference>
<dbReference type="PANTHER" id="PTHR12439">
    <property type="entry name" value="PLACENTAL PROTEIN 11-RELATED"/>
    <property type="match status" value="1"/>
</dbReference>
<dbReference type="OrthoDB" id="430326at2759"/>
<reference evidence="13 14" key="1">
    <citation type="submission" date="2009-11" db="EMBL/GenBank/DDBJ databases">
        <title>Annotation of Allomyces macrogynus ATCC 38327.</title>
        <authorList>
            <consortium name="The Broad Institute Genome Sequencing Platform"/>
            <person name="Russ C."/>
            <person name="Cuomo C."/>
            <person name="Burger G."/>
            <person name="Gray M.W."/>
            <person name="Holland P.W.H."/>
            <person name="King N."/>
            <person name="Lang F.B.F."/>
            <person name="Roger A.J."/>
            <person name="Ruiz-Trillo I."/>
            <person name="Young S.K."/>
            <person name="Zeng Q."/>
            <person name="Gargeya S."/>
            <person name="Fitzgerald M."/>
            <person name="Haas B."/>
            <person name="Abouelleil A."/>
            <person name="Alvarado L."/>
            <person name="Arachchi H.M."/>
            <person name="Berlin A."/>
            <person name="Chapman S.B."/>
            <person name="Gearin G."/>
            <person name="Goldberg J."/>
            <person name="Griggs A."/>
            <person name="Gujja S."/>
            <person name="Hansen M."/>
            <person name="Heiman D."/>
            <person name="Howarth C."/>
            <person name="Larimer J."/>
            <person name="Lui A."/>
            <person name="MacDonald P.J.P."/>
            <person name="McCowen C."/>
            <person name="Montmayeur A."/>
            <person name="Murphy C."/>
            <person name="Neiman D."/>
            <person name="Pearson M."/>
            <person name="Priest M."/>
            <person name="Roberts A."/>
            <person name="Saif S."/>
            <person name="Shea T."/>
            <person name="Sisk P."/>
            <person name="Stolte C."/>
            <person name="Sykes S."/>
            <person name="Wortman J."/>
            <person name="Nusbaum C."/>
            <person name="Birren B."/>
        </authorList>
    </citation>
    <scope>NUCLEOTIDE SEQUENCE [LARGE SCALE GENOMIC DNA]</scope>
    <source>
        <strain evidence="13 14">ATCC 38327</strain>
    </source>
</reference>
<organism evidence="13 14">
    <name type="scientific">Allomyces macrogynus (strain ATCC 38327)</name>
    <name type="common">Allomyces javanicus var. macrogynus</name>
    <dbReference type="NCBI Taxonomy" id="578462"/>
    <lineage>
        <taxon>Eukaryota</taxon>
        <taxon>Fungi</taxon>
        <taxon>Fungi incertae sedis</taxon>
        <taxon>Blastocladiomycota</taxon>
        <taxon>Blastocladiomycetes</taxon>
        <taxon>Blastocladiales</taxon>
        <taxon>Blastocladiaceae</taxon>
        <taxon>Allomyces</taxon>
    </lineage>
</organism>
<keyword evidence="5" id="KW-0479">Metal-binding</keyword>
<keyword evidence="9" id="KW-0464">Manganese</keyword>
<evidence type="ECO:0000256" key="2">
    <source>
        <dbReference type="ARBA" id="ARBA00010168"/>
    </source>
</evidence>
<dbReference type="AlphaFoldDB" id="A0A0L0SX65"/>
<evidence type="ECO:0000256" key="7">
    <source>
        <dbReference type="ARBA" id="ARBA00022801"/>
    </source>
</evidence>
<dbReference type="GO" id="GO:0004521">
    <property type="term" value="F:RNA endonuclease activity"/>
    <property type="evidence" value="ECO:0007669"/>
    <property type="project" value="InterPro"/>
</dbReference>
<proteinExistence type="inferred from homology"/>
<keyword evidence="4" id="KW-0540">Nuclease</keyword>
<comment type="cofactor">
    <cofactor evidence="1">
        <name>Mn(2+)</name>
        <dbReference type="ChEBI" id="CHEBI:29035"/>
    </cofactor>
</comment>